<feature type="domain" description="DUS-like FMN-binding" evidence="11">
    <location>
        <begin position="116"/>
        <end position="323"/>
    </location>
</feature>
<evidence type="ECO:0000256" key="1">
    <source>
        <dbReference type="ARBA" id="ARBA00022630"/>
    </source>
</evidence>
<keyword evidence="9" id="KW-0547">Nucleotide-binding</keyword>
<comment type="function">
    <text evidence="7">Catalyzes the synthesis of dihydrouridine, a modified base found in the D-loop of most tRNAs.</text>
</comment>
<keyword evidence="13" id="KW-1185">Reference proteome</keyword>
<evidence type="ECO:0000313" key="13">
    <source>
        <dbReference type="Proteomes" id="UP000076727"/>
    </source>
</evidence>
<dbReference type="CDD" id="cd02801">
    <property type="entry name" value="DUS_like_FMN"/>
    <property type="match status" value="1"/>
</dbReference>
<name>A0A165QX39_9APHY</name>
<dbReference type="Pfam" id="PF01207">
    <property type="entry name" value="Dus"/>
    <property type="match status" value="2"/>
</dbReference>
<dbReference type="Proteomes" id="UP000076727">
    <property type="component" value="Unassembled WGS sequence"/>
</dbReference>
<organism evidence="12 13">
    <name type="scientific">Daedalea quercina L-15889</name>
    <dbReference type="NCBI Taxonomy" id="1314783"/>
    <lineage>
        <taxon>Eukaryota</taxon>
        <taxon>Fungi</taxon>
        <taxon>Dikarya</taxon>
        <taxon>Basidiomycota</taxon>
        <taxon>Agaricomycotina</taxon>
        <taxon>Agaricomycetes</taxon>
        <taxon>Polyporales</taxon>
        <taxon>Fomitopsis</taxon>
    </lineage>
</organism>
<evidence type="ECO:0000256" key="10">
    <source>
        <dbReference type="SAM" id="MobiDB-lite"/>
    </source>
</evidence>
<evidence type="ECO:0000256" key="4">
    <source>
        <dbReference type="ARBA" id="ARBA00022857"/>
    </source>
</evidence>
<dbReference type="Gene3D" id="3.20.20.70">
    <property type="entry name" value="Aldolase class I"/>
    <property type="match status" value="1"/>
</dbReference>
<dbReference type="InterPro" id="IPR013785">
    <property type="entry name" value="Aldolase_TIM"/>
</dbReference>
<evidence type="ECO:0000256" key="5">
    <source>
        <dbReference type="ARBA" id="ARBA00023002"/>
    </source>
</evidence>
<feature type="binding site" evidence="9">
    <location>
        <position position="192"/>
    </location>
    <ligand>
        <name>FMN</name>
        <dbReference type="ChEBI" id="CHEBI:58210"/>
    </ligand>
</feature>
<dbReference type="GO" id="GO:0017150">
    <property type="term" value="F:tRNA dihydrouridine synthase activity"/>
    <property type="evidence" value="ECO:0007669"/>
    <property type="project" value="InterPro"/>
</dbReference>
<keyword evidence="5 7" id="KW-0560">Oxidoreductase</keyword>
<evidence type="ECO:0000256" key="9">
    <source>
        <dbReference type="PIRSR" id="PIRSR006621-2"/>
    </source>
</evidence>
<evidence type="ECO:0000256" key="8">
    <source>
        <dbReference type="PIRSR" id="PIRSR006621-1"/>
    </source>
</evidence>
<evidence type="ECO:0000259" key="11">
    <source>
        <dbReference type="Pfam" id="PF01207"/>
    </source>
</evidence>
<feature type="region of interest" description="Disordered" evidence="10">
    <location>
        <begin position="332"/>
        <end position="369"/>
    </location>
</feature>
<dbReference type="STRING" id="1314783.A0A165QX39"/>
<accession>A0A165QX39</accession>
<keyword evidence="3 7" id="KW-0819">tRNA processing</keyword>
<feature type="domain" description="DUS-like FMN-binding" evidence="11">
    <location>
        <begin position="14"/>
        <end position="95"/>
    </location>
</feature>
<dbReference type="AlphaFoldDB" id="A0A165QX39"/>
<dbReference type="GO" id="GO:0050660">
    <property type="term" value="F:flavin adenine dinucleotide binding"/>
    <property type="evidence" value="ECO:0007669"/>
    <property type="project" value="InterPro"/>
</dbReference>
<protein>
    <recommendedName>
        <fullName evidence="7">tRNA-dihydrouridine synthase</fullName>
        <ecNumber evidence="7">1.3.1.-</ecNumber>
    </recommendedName>
</protein>
<dbReference type="OrthoDB" id="272303at2759"/>
<feature type="binding site" evidence="9">
    <location>
        <begin position="16"/>
        <end position="18"/>
    </location>
    <ligand>
        <name>FMN</name>
        <dbReference type="ChEBI" id="CHEBI:58210"/>
    </ligand>
</feature>
<dbReference type="EC" id="1.3.1.-" evidence="7"/>
<dbReference type="InterPro" id="IPR001269">
    <property type="entry name" value="DUS_fam"/>
</dbReference>
<evidence type="ECO:0000256" key="6">
    <source>
        <dbReference type="ARBA" id="ARBA00023027"/>
    </source>
</evidence>
<comment type="cofactor">
    <cofactor evidence="7 9">
        <name>FMN</name>
        <dbReference type="ChEBI" id="CHEBI:58210"/>
    </cofactor>
</comment>
<dbReference type="SUPFAM" id="SSF51395">
    <property type="entry name" value="FMN-linked oxidoreductases"/>
    <property type="match status" value="1"/>
</dbReference>
<evidence type="ECO:0000256" key="2">
    <source>
        <dbReference type="ARBA" id="ARBA00022643"/>
    </source>
</evidence>
<feature type="compositionally biased region" description="Low complexity" evidence="10">
    <location>
        <begin position="357"/>
        <end position="369"/>
    </location>
</feature>
<keyword evidence="2 7" id="KW-0288">FMN</keyword>
<dbReference type="PIRSF" id="PIRSF006621">
    <property type="entry name" value="Dus"/>
    <property type="match status" value="1"/>
</dbReference>
<keyword evidence="6" id="KW-0520">NAD</keyword>
<feature type="binding site" evidence="9">
    <location>
        <position position="72"/>
    </location>
    <ligand>
        <name>FMN</name>
        <dbReference type="ChEBI" id="CHEBI:58210"/>
    </ligand>
</feature>
<keyword evidence="4" id="KW-0521">NADP</keyword>
<evidence type="ECO:0000313" key="12">
    <source>
        <dbReference type="EMBL" id="KZT70037.1"/>
    </source>
</evidence>
<dbReference type="InterPro" id="IPR035587">
    <property type="entry name" value="DUS-like_FMN-bd"/>
</dbReference>
<keyword evidence="1 7" id="KW-0285">Flavoprotein</keyword>
<comment type="similarity">
    <text evidence="7">Belongs to the dus family.</text>
</comment>
<sequence>MAAETVTTTLANIAAPMVNQSDLPYRLLVRRYKTSLVYTQMLLPEKILNDPDYLGFHLRGLGELEDRPVVVQFCGNNPETVVQAARKVQANCDAIGACLPRLHTYKLNEGHCQRSRADLNLGCPQEAARDAHYGAYLLGQKDWPLVEDIVSSMSNSLIVPVSAKLRLCQPASATVHLVQRLEHAGASWITLHARTVSARRRRQGAADLDQVRLLKEALSVPVVSNGNVRTWEDVEQNRTYTGADGIMVGETLLGNPCLFANTVPDPVSISHEYIDICREHLDTATMQTMQTHIRHFVDHQCGRRPWFNKFRAALARCQSLDDLEDVLKKVERWRGRSVSSESPTDTEKDDEDGAQNASEEALASLSLLR</sequence>
<evidence type="ECO:0000256" key="7">
    <source>
        <dbReference type="PIRNR" id="PIRNR006621"/>
    </source>
</evidence>
<evidence type="ECO:0000256" key="3">
    <source>
        <dbReference type="ARBA" id="ARBA00022694"/>
    </source>
</evidence>
<reference evidence="12 13" key="1">
    <citation type="journal article" date="2016" name="Mol. Biol. Evol.">
        <title>Comparative Genomics of Early-Diverging Mushroom-Forming Fungi Provides Insights into the Origins of Lignocellulose Decay Capabilities.</title>
        <authorList>
            <person name="Nagy L.G."/>
            <person name="Riley R."/>
            <person name="Tritt A."/>
            <person name="Adam C."/>
            <person name="Daum C."/>
            <person name="Floudas D."/>
            <person name="Sun H."/>
            <person name="Yadav J.S."/>
            <person name="Pangilinan J."/>
            <person name="Larsson K.H."/>
            <person name="Matsuura K."/>
            <person name="Barry K."/>
            <person name="Labutti K."/>
            <person name="Kuo R."/>
            <person name="Ohm R.A."/>
            <person name="Bhattacharya S.S."/>
            <person name="Shirouzu T."/>
            <person name="Yoshinaga Y."/>
            <person name="Martin F.M."/>
            <person name="Grigoriev I.V."/>
            <person name="Hibbett D.S."/>
        </authorList>
    </citation>
    <scope>NUCLEOTIDE SEQUENCE [LARGE SCALE GENOMIC DNA]</scope>
    <source>
        <strain evidence="12 13">L-15889</strain>
    </source>
</reference>
<proteinExistence type="inferred from homology"/>
<feature type="binding site" evidence="9">
    <location>
        <position position="164"/>
    </location>
    <ligand>
        <name>FMN</name>
        <dbReference type="ChEBI" id="CHEBI:58210"/>
    </ligand>
</feature>
<gene>
    <name evidence="12" type="ORF">DAEQUDRAFT_237258</name>
</gene>
<feature type="active site" description="Proton donor" evidence="8">
    <location>
        <position position="123"/>
    </location>
</feature>
<dbReference type="PANTHER" id="PTHR11082:SF5">
    <property type="entry name" value="TRNA-DIHYDROURIDINE(16_17) SYNTHASE [NAD(P)(+)]-LIKE"/>
    <property type="match status" value="1"/>
</dbReference>
<dbReference type="EMBL" id="KV429054">
    <property type="protein sequence ID" value="KZT70037.1"/>
    <property type="molecule type" value="Genomic_DNA"/>
</dbReference>
<dbReference type="PANTHER" id="PTHR11082">
    <property type="entry name" value="TRNA-DIHYDROURIDINE SYNTHASE"/>
    <property type="match status" value="1"/>
</dbReference>